<comment type="caution">
    <text evidence="1">The sequence shown here is derived from an EMBL/GenBank/DDBJ whole genome shotgun (WGS) entry which is preliminary data.</text>
</comment>
<dbReference type="AlphaFoldDB" id="A0ABD3GF22"/>
<proteinExistence type="predicted"/>
<reference evidence="1 2" key="1">
    <citation type="submission" date="2024-09" db="EMBL/GenBank/DDBJ databases">
        <title>Chromosome-scale assembly of Riccia sorocarpa.</title>
        <authorList>
            <person name="Paukszto L."/>
        </authorList>
    </citation>
    <scope>NUCLEOTIDE SEQUENCE [LARGE SCALE GENOMIC DNA]</scope>
    <source>
        <strain evidence="1">LP-2024</strain>
        <tissue evidence="1">Aerial parts of the thallus</tissue>
    </source>
</reference>
<gene>
    <name evidence="1" type="ORF">R1sor_020744</name>
</gene>
<keyword evidence="2" id="KW-1185">Reference proteome</keyword>
<protein>
    <submittedName>
        <fullName evidence="1">Uncharacterized protein</fullName>
    </submittedName>
</protein>
<dbReference type="EMBL" id="JBJQOH010000007">
    <property type="protein sequence ID" value="KAL3677788.1"/>
    <property type="molecule type" value="Genomic_DNA"/>
</dbReference>
<evidence type="ECO:0000313" key="1">
    <source>
        <dbReference type="EMBL" id="KAL3677788.1"/>
    </source>
</evidence>
<organism evidence="1 2">
    <name type="scientific">Riccia sorocarpa</name>
    <dbReference type="NCBI Taxonomy" id="122646"/>
    <lineage>
        <taxon>Eukaryota</taxon>
        <taxon>Viridiplantae</taxon>
        <taxon>Streptophyta</taxon>
        <taxon>Embryophyta</taxon>
        <taxon>Marchantiophyta</taxon>
        <taxon>Marchantiopsida</taxon>
        <taxon>Marchantiidae</taxon>
        <taxon>Marchantiales</taxon>
        <taxon>Ricciaceae</taxon>
        <taxon>Riccia</taxon>
    </lineage>
</organism>
<sequence>MDTEGFAAEVYCDISHTHSTDVGLTTVASAAAVHCLQSADAMGVSFSPLEQMKVAKRRVLFNGITSPHEEVLDDLGRTESTNQHKNSNKIHFEDARVLALDSPSSDFSSPSQLPGAAQLVRWALSHDLWRQEAYRDQPLRNEGLRMSFPYKDEHYTKITG</sequence>
<evidence type="ECO:0000313" key="2">
    <source>
        <dbReference type="Proteomes" id="UP001633002"/>
    </source>
</evidence>
<accession>A0ABD3GF22</accession>
<dbReference type="Proteomes" id="UP001633002">
    <property type="component" value="Unassembled WGS sequence"/>
</dbReference>
<name>A0ABD3GF22_9MARC</name>